<feature type="compositionally biased region" description="Low complexity" evidence="3">
    <location>
        <begin position="21"/>
        <end position="31"/>
    </location>
</feature>
<keyword evidence="6" id="KW-1185">Reference proteome</keyword>
<protein>
    <recommendedName>
        <fullName evidence="4">CDT1 Geminin-binding domain-containing protein</fullName>
    </recommendedName>
</protein>
<evidence type="ECO:0000259" key="4">
    <source>
        <dbReference type="SMART" id="SM01075"/>
    </source>
</evidence>
<organism evidence="5 6">
    <name type="scientific">Coptis chinensis</name>
    <dbReference type="NCBI Taxonomy" id="261450"/>
    <lineage>
        <taxon>Eukaryota</taxon>
        <taxon>Viridiplantae</taxon>
        <taxon>Streptophyta</taxon>
        <taxon>Embryophyta</taxon>
        <taxon>Tracheophyta</taxon>
        <taxon>Spermatophyta</taxon>
        <taxon>Magnoliopsida</taxon>
        <taxon>Ranunculales</taxon>
        <taxon>Ranunculaceae</taxon>
        <taxon>Coptidoideae</taxon>
        <taxon>Coptis</taxon>
    </lineage>
</organism>
<gene>
    <name evidence="5" type="ORF">IFM89_017967</name>
</gene>
<feature type="compositionally biased region" description="Polar residues" evidence="3">
    <location>
        <begin position="65"/>
        <end position="84"/>
    </location>
</feature>
<sequence>MNNNLPTSSPFTPFKSKKIIRSTSKSSQSPSNEIQPLDPNTPGKEKTKSFAFTLNQVKKAAAKLNKSTNESPLPLNLTESSTPSAEKERKSGKKKMPRVLIKLPEKFELLAKFFDDMQSTYRLLKLKGTVRNFTNICPGVESLSDRRFSYEHLAQMKYVLPEAIELKRVNVVDERTCCTKSDIEVMLLIDAVECDGKGKIGSGYSNLSKVFRTRLLEFVKNQPEEREIPMGELPEPFNTRMQNSLWALKENCNPPVPVHSSSNSTPQQSTVAASHLSQSFKTRFSQKSSFPESEKTGMLSTTHKHLSHSEEARSSVATQSSKLQTIKNISLLEVSYVNLPTQRPVKPDDEETNHIKDKDYLLKEINPSEETPAKVVSTPARLMTTTPVLQTPKRCHTAPDDVCSPSPKKLVRRPLMFPTPVKNAKAEVEINETESPNNAYIMRLLPEAVRNSIMEKEKKATKEHDIAISQAKRRRQMIACLPKLFNMIHLMFQSNKGSIITKEELMHKLIRSHLDIVDRAELEEQLKLMKELVPDWIAEKTASSGDLLLSINKSSCPDLIRRRLTAAL</sequence>
<evidence type="ECO:0000256" key="3">
    <source>
        <dbReference type="SAM" id="MobiDB-lite"/>
    </source>
</evidence>
<dbReference type="AlphaFoldDB" id="A0A835HUL7"/>
<dbReference type="Pfam" id="PF16679">
    <property type="entry name" value="CDT1_C"/>
    <property type="match status" value="1"/>
</dbReference>
<dbReference type="EMBL" id="JADFTS010000005">
    <property type="protein sequence ID" value="KAF9605624.1"/>
    <property type="molecule type" value="Genomic_DNA"/>
</dbReference>
<keyword evidence="2" id="KW-0131">Cell cycle</keyword>
<name>A0A835HUL7_9MAGN</name>
<reference evidence="5 6" key="1">
    <citation type="submission" date="2020-10" db="EMBL/GenBank/DDBJ databases">
        <title>The Coptis chinensis genome and diversification of protoberbering-type alkaloids.</title>
        <authorList>
            <person name="Wang B."/>
            <person name="Shu S."/>
            <person name="Song C."/>
            <person name="Liu Y."/>
        </authorList>
    </citation>
    <scope>NUCLEOTIDE SEQUENCE [LARGE SCALE GENOMIC DNA]</scope>
    <source>
        <strain evidence="5">HL-2020</strain>
        <tissue evidence="5">Leaf</tissue>
    </source>
</reference>
<evidence type="ECO:0000313" key="6">
    <source>
        <dbReference type="Proteomes" id="UP000631114"/>
    </source>
</evidence>
<accession>A0A835HUL7</accession>
<dbReference type="GO" id="GO:0005634">
    <property type="term" value="C:nucleus"/>
    <property type="evidence" value="ECO:0007669"/>
    <property type="project" value="TreeGrafter"/>
</dbReference>
<dbReference type="GO" id="GO:0030174">
    <property type="term" value="P:regulation of DNA-templated DNA replication initiation"/>
    <property type="evidence" value="ECO:0007669"/>
    <property type="project" value="InterPro"/>
</dbReference>
<dbReference type="GO" id="GO:0000076">
    <property type="term" value="P:DNA replication checkpoint signaling"/>
    <property type="evidence" value="ECO:0007669"/>
    <property type="project" value="TreeGrafter"/>
</dbReference>
<feature type="compositionally biased region" description="Polar residues" evidence="3">
    <location>
        <begin position="1"/>
        <end position="11"/>
    </location>
</feature>
<feature type="domain" description="CDT1 Geminin-binding" evidence="4">
    <location>
        <begin position="103"/>
        <end position="235"/>
    </location>
</feature>
<dbReference type="InterPro" id="IPR032054">
    <property type="entry name" value="Cdt1_C"/>
</dbReference>
<dbReference type="GO" id="GO:0070182">
    <property type="term" value="F:DNA polymerase binding"/>
    <property type="evidence" value="ECO:0007669"/>
    <property type="project" value="TreeGrafter"/>
</dbReference>
<evidence type="ECO:0000313" key="5">
    <source>
        <dbReference type="EMBL" id="KAF9605624.1"/>
    </source>
</evidence>
<dbReference type="PANTHER" id="PTHR28637">
    <property type="entry name" value="DNA REPLICATION FACTOR CDT1"/>
    <property type="match status" value="1"/>
</dbReference>
<dbReference type="GO" id="GO:0003677">
    <property type="term" value="F:DNA binding"/>
    <property type="evidence" value="ECO:0007669"/>
    <property type="project" value="InterPro"/>
</dbReference>
<dbReference type="Pfam" id="PF08839">
    <property type="entry name" value="CDT1"/>
    <property type="match status" value="1"/>
</dbReference>
<dbReference type="GO" id="GO:0071163">
    <property type="term" value="P:DNA replication preinitiation complex assembly"/>
    <property type="evidence" value="ECO:0007669"/>
    <property type="project" value="InterPro"/>
</dbReference>
<dbReference type="GO" id="GO:0000278">
    <property type="term" value="P:mitotic cell cycle"/>
    <property type="evidence" value="ECO:0007669"/>
    <property type="project" value="TreeGrafter"/>
</dbReference>
<dbReference type="PANTHER" id="PTHR28637:SF1">
    <property type="entry name" value="DNA REPLICATION FACTOR CDT1"/>
    <property type="match status" value="1"/>
</dbReference>
<evidence type="ECO:0000256" key="2">
    <source>
        <dbReference type="ARBA" id="ARBA00023306"/>
    </source>
</evidence>
<comment type="similarity">
    <text evidence="1">Belongs to the Cdt1 family.</text>
</comment>
<comment type="caution">
    <text evidence="5">The sequence shown here is derived from an EMBL/GenBank/DDBJ whole genome shotgun (WGS) entry which is preliminary data.</text>
</comment>
<feature type="region of interest" description="Disordered" evidence="3">
    <location>
        <begin position="1"/>
        <end position="50"/>
    </location>
</feature>
<dbReference type="InterPro" id="IPR014939">
    <property type="entry name" value="CDT1_Gemini-bd-like"/>
</dbReference>
<feature type="region of interest" description="Disordered" evidence="3">
    <location>
        <begin position="64"/>
        <end position="95"/>
    </location>
</feature>
<dbReference type="InterPro" id="IPR045173">
    <property type="entry name" value="Cdt1"/>
</dbReference>
<dbReference type="InterPro" id="IPR038090">
    <property type="entry name" value="Cdt1_C_WH_dom_sf"/>
</dbReference>
<dbReference type="Proteomes" id="UP000631114">
    <property type="component" value="Unassembled WGS sequence"/>
</dbReference>
<dbReference type="SUPFAM" id="SSF46785">
    <property type="entry name" value="Winged helix' DNA-binding domain"/>
    <property type="match status" value="1"/>
</dbReference>
<dbReference type="Gene3D" id="1.10.10.1420">
    <property type="entry name" value="DNA replication factor Cdt1, C-terminal WH domain"/>
    <property type="match status" value="1"/>
</dbReference>
<feature type="region of interest" description="Disordered" evidence="3">
    <location>
        <begin position="283"/>
        <end position="320"/>
    </location>
</feature>
<dbReference type="InterPro" id="IPR036390">
    <property type="entry name" value="WH_DNA-bd_sf"/>
</dbReference>
<dbReference type="CDD" id="cd08767">
    <property type="entry name" value="Cdt1_c"/>
    <property type="match status" value="1"/>
</dbReference>
<evidence type="ECO:0000256" key="1">
    <source>
        <dbReference type="ARBA" id="ARBA00008356"/>
    </source>
</evidence>
<dbReference type="SMART" id="SM01075">
    <property type="entry name" value="CDT1"/>
    <property type="match status" value="1"/>
</dbReference>
<dbReference type="OrthoDB" id="341730at2759"/>
<proteinExistence type="inferred from homology"/>
<dbReference type="CDD" id="cd08674">
    <property type="entry name" value="Cdt1_m"/>
    <property type="match status" value="1"/>
</dbReference>